<protein>
    <submittedName>
        <fullName evidence="1">Uncharacterized protein</fullName>
    </submittedName>
</protein>
<proteinExistence type="predicted"/>
<dbReference type="EMBL" id="CACVKT020003004">
    <property type="protein sequence ID" value="CAC5381159.1"/>
    <property type="molecule type" value="Genomic_DNA"/>
</dbReference>
<evidence type="ECO:0000313" key="2">
    <source>
        <dbReference type="Proteomes" id="UP000507470"/>
    </source>
</evidence>
<name>A0A6J8BER3_MYTCO</name>
<sequence>MEIQRSSIKDQQLKKATLRDNSSFDSTVENLRYVSKRSLVNKLTTNVNQLSYDNTTVTEAQHPISESQHPSTYKASNSNYISTKLDVRRDNIFLGNCKYPVSDNEIHLSRIKRSTAEKESTLKSKSSLGSTVRKTSLRVLETVVNQSSTDVSQDSFCYETVTGAQHPSTYESSYKDNISGKPHVRCDNMFYATVNIQYPTKKFTVQV</sequence>
<gene>
    <name evidence="1" type="ORF">MCOR_17066</name>
</gene>
<evidence type="ECO:0000313" key="1">
    <source>
        <dbReference type="EMBL" id="CAC5381159.1"/>
    </source>
</evidence>
<dbReference type="Proteomes" id="UP000507470">
    <property type="component" value="Unassembled WGS sequence"/>
</dbReference>
<keyword evidence="2" id="KW-1185">Reference proteome</keyword>
<accession>A0A6J8BER3</accession>
<reference evidence="1 2" key="1">
    <citation type="submission" date="2020-06" db="EMBL/GenBank/DDBJ databases">
        <authorList>
            <person name="Li R."/>
            <person name="Bekaert M."/>
        </authorList>
    </citation>
    <scope>NUCLEOTIDE SEQUENCE [LARGE SCALE GENOMIC DNA]</scope>
    <source>
        <strain evidence="2">wild</strain>
    </source>
</reference>
<organism evidence="1 2">
    <name type="scientific">Mytilus coruscus</name>
    <name type="common">Sea mussel</name>
    <dbReference type="NCBI Taxonomy" id="42192"/>
    <lineage>
        <taxon>Eukaryota</taxon>
        <taxon>Metazoa</taxon>
        <taxon>Spiralia</taxon>
        <taxon>Lophotrochozoa</taxon>
        <taxon>Mollusca</taxon>
        <taxon>Bivalvia</taxon>
        <taxon>Autobranchia</taxon>
        <taxon>Pteriomorphia</taxon>
        <taxon>Mytilida</taxon>
        <taxon>Mytiloidea</taxon>
        <taxon>Mytilidae</taxon>
        <taxon>Mytilinae</taxon>
        <taxon>Mytilus</taxon>
    </lineage>
</organism>
<dbReference type="AlphaFoldDB" id="A0A6J8BER3"/>